<evidence type="ECO:0000256" key="10">
    <source>
        <dbReference type="ARBA" id="ARBA00023098"/>
    </source>
</evidence>
<evidence type="ECO:0000256" key="11">
    <source>
        <dbReference type="ARBA" id="ARBA00023136"/>
    </source>
</evidence>
<dbReference type="FunFam" id="3.90.550.50:FF:000001">
    <property type="entry name" value="Hexosyltransferase"/>
    <property type="match status" value="1"/>
</dbReference>
<comment type="similarity">
    <text evidence="3 13">Belongs to the glycosyltransferase 31 family.</text>
</comment>
<dbReference type="PANTHER" id="PTHR11214">
    <property type="entry name" value="BETA-1,3-N-ACETYLGLUCOSAMINYLTRANSFERASE"/>
    <property type="match status" value="1"/>
</dbReference>
<keyword evidence="7 13" id="KW-0735">Signal-anchor</keyword>
<comment type="pathway">
    <text evidence="2">Protein modification; protein glycosylation.</text>
</comment>
<evidence type="ECO:0000259" key="15">
    <source>
        <dbReference type="Pfam" id="PF19341"/>
    </source>
</evidence>
<evidence type="ECO:0000256" key="6">
    <source>
        <dbReference type="ARBA" id="ARBA00022692"/>
    </source>
</evidence>
<dbReference type="OrthoDB" id="5512589at2759"/>
<keyword evidence="9 13" id="KW-0333">Golgi apparatus</keyword>
<keyword evidence="12" id="KW-0325">Glycoprotein</keyword>
<name>A0A553NKY9_9TELE</name>
<evidence type="ECO:0000313" key="17">
    <source>
        <dbReference type="Proteomes" id="UP000316079"/>
    </source>
</evidence>
<dbReference type="InterPro" id="IPR045821">
    <property type="entry name" value="B3GT2_N"/>
</dbReference>
<comment type="subcellular location">
    <subcellularLocation>
        <location evidence="1 13">Golgi apparatus membrane</location>
        <topology evidence="1 13">Single-pass type II membrane protein</topology>
    </subcellularLocation>
</comment>
<dbReference type="Gene3D" id="3.90.550.50">
    <property type="match status" value="1"/>
</dbReference>
<proteinExistence type="inferred from homology"/>
<dbReference type="GO" id="GO:0006629">
    <property type="term" value="P:lipid metabolic process"/>
    <property type="evidence" value="ECO:0007669"/>
    <property type="project" value="UniProtKB-KW"/>
</dbReference>
<keyword evidence="10" id="KW-0443">Lipid metabolism</keyword>
<evidence type="ECO:0000256" key="8">
    <source>
        <dbReference type="ARBA" id="ARBA00022989"/>
    </source>
</evidence>
<keyword evidence="6 13" id="KW-0812">Transmembrane</keyword>
<evidence type="ECO:0000256" key="3">
    <source>
        <dbReference type="ARBA" id="ARBA00008661"/>
    </source>
</evidence>
<dbReference type="InterPro" id="IPR002659">
    <property type="entry name" value="Glyco_trans_31"/>
</dbReference>
<sequence length="468" mass="53451">MEDVGRAACSLPSPSLYSPKHQKGMPAEQREATNSIAAAQHNQHLQEIELDPCARHKKPPRITPGLSTSALSERLDYSTDSSDMKRWRRRLRFWSAALLLVFLMFGGGLVLQGLWRPIQKNQKKLASQELQATKTVSNSTIMISSPNENLISSLDDSLEREFKDLNISSSGEVRAATILKDEPYSYILNEPHACLLRAPFLVLLIAVEPKRTDAREAIRKTWGNESVAGDLGFVRLFLIGVNKDTQDKGSSLQKTIEDESRKHHDVIQQDYKDVYKNLTIKTLMGMYWITKFCPEATYVMKTDSDMFVNTEYLIKKILKAKGHQTQRYFTGHLMSDFTPNRHNQSKWYMPPELYPGARYPTFCSGTGYVFSADMAKKIYVTSLSVPRLHLEDVYVGVCLSKLKIEPVPPSNEHIFNHWRVPYSSCKYSSLITSHGFHPHELIQYWKHLQSNKQNPCRAIPHKPINKSH</sequence>
<keyword evidence="11 13" id="KW-0472">Membrane</keyword>
<evidence type="ECO:0000256" key="14">
    <source>
        <dbReference type="SAM" id="MobiDB-lite"/>
    </source>
</evidence>
<dbReference type="PANTHER" id="PTHR11214:SF19">
    <property type="entry name" value="BETA-1,3-GALACTOSYLTRANSFERASE 2"/>
    <property type="match status" value="1"/>
</dbReference>
<reference evidence="16 17" key="1">
    <citation type="journal article" date="2019" name="Sci. Data">
        <title>Hybrid genome assembly and annotation of Danionella translucida.</title>
        <authorList>
            <person name="Kadobianskyi M."/>
            <person name="Schulze L."/>
            <person name="Schuelke M."/>
            <person name="Judkewitz B."/>
        </authorList>
    </citation>
    <scope>NUCLEOTIDE SEQUENCE [LARGE SCALE GENOMIC DNA]</scope>
    <source>
        <strain evidence="16 17">Bolton</strain>
    </source>
</reference>
<dbReference type="GO" id="GO:0008499">
    <property type="term" value="F:N-acetyl-beta-D-glucosaminide beta-(1,3)-galactosyltransferase activity"/>
    <property type="evidence" value="ECO:0007669"/>
    <property type="project" value="TreeGrafter"/>
</dbReference>
<dbReference type="Pfam" id="PF19341">
    <property type="entry name" value="B3GALT2_N"/>
    <property type="match status" value="1"/>
</dbReference>
<evidence type="ECO:0000256" key="7">
    <source>
        <dbReference type="ARBA" id="ARBA00022968"/>
    </source>
</evidence>
<evidence type="ECO:0000256" key="12">
    <source>
        <dbReference type="ARBA" id="ARBA00023180"/>
    </source>
</evidence>
<evidence type="ECO:0000256" key="5">
    <source>
        <dbReference type="ARBA" id="ARBA00022679"/>
    </source>
</evidence>
<accession>A0A553NKY9</accession>
<evidence type="ECO:0000256" key="4">
    <source>
        <dbReference type="ARBA" id="ARBA00022676"/>
    </source>
</evidence>
<evidence type="ECO:0000256" key="1">
    <source>
        <dbReference type="ARBA" id="ARBA00004323"/>
    </source>
</evidence>
<feature type="transmembrane region" description="Helical" evidence="13">
    <location>
        <begin position="93"/>
        <end position="115"/>
    </location>
</feature>
<protein>
    <recommendedName>
        <fullName evidence="13">Hexosyltransferase</fullName>
        <ecNumber evidence="13">2.4.1.-</ecNumber>
    </recommendedName>
</protein>
<dbReference type="GO" id="GO:0006493">
    <property type="term" value="P:protein O-linked glycosylation"/>
    <property type="evidence" value="ECO:0007669"/>
    <property type="project" value="TreeGrafter"/>
</dbReference>
<feature type="region of interest" description="Disordered" evidence="14">
    <location>
        <begin position="1"/>
        <end position="36"/>
    </location>
</feature>
<dbReference type="Proteomes" id="UP000316079">
    <property type="component" value="Unassembled WGS sequence"/>
</dbReference>
<dbReference type="STRING" id="623744.A0A553NKY9"/>
<keyword evidence="17" id="KW-1185">Reference proteome</keyword>
<keyword evidence="4 13" id="KW-0328">Glycosyltransferase</keyword>
<dbReference type="EC" id="2.4.1.-" evidence="13"/>
<gene>
    <name evidence="16" type="ORF">DNTS_035586</name>
</gene>
<dbReference type="GO" id="GO:0000139">
    <property type="term" value="C:Golgi membrane"/>
    <property type="evidence" value="ECO:0007669"/>
    <property type="project" value="UniProtKB-SubCell"/>
</dbReference>
<comment type="caution">
    <text evidence="16">The sequence shown here is derived from an EMBL/GenBank/DDBJ whole genome shotgun (WGS) entry which is preliminary data.</text>
</comment>
<keyword evidence="8 13" id="KW-1133">Transmembrane helix</keyword>
<organism evidence="16 17">
    <name type="scientific">Danionella cerebrum</name>
    <dbReference type="NCBI Taxonomy" id="2873325"/>
    <lineage>
        <taxon>Eukaryota</taxon>
        <taxon>Metazoa</taxon>
        <taxon>Chordata</taxon>
        <taxon>Craniata</taxon>
        <taxon>Vertebrata</taxon>
        <taxon>Euteleostomi</taxon>
        <taxon>Actinopterygii</taxon>
        <taxon>Neopterygii</taxon>
        <taxon>Teleostei</taxon>
        <taxon>Ostariophysi</taxon>
        <taxon>Cypriniformes</taxon>
        <taxon>Danionidae</taxon>
        <taxon>Danioninae</taxon>
        <taxon>Danionella</taxon>
    </lineage>
</organism>
<evidence type="ECO:0000313" key="16">
    <source>
        <dbReference type="EMBL" id="TRY66094.1"/>
    </source>
</evidence>
<evidence type="ECO:0000256" key="9">
    <source>
        <dbReference type="ARBA" id="ARBA00023034"/>
    </source>
</evidence>
<dbReference type="Pfam" id="PF01762">
    <property type="entry name" value="Galactosyl_T"/>
    <property type="match status" value="1"/>
</dbReference>
<evidence type="ECO:0000256" key="2">
    <source>
        <dbReference type="ARBA" id="ARBA00004922"/>
    </source>
</evidence>
<evidence type="ECO:0000256" key="13">
    <source>
        <dbReference type="RuleBase" id="RU363063"/>
    </source>
</evidence>
<feature type="domain" description="Beta-1,3-galactosyltransferase 2 N-terminal" evidence="15">
    <location>
        <begin position="165"/>
        <end position="202"/>
    </location>
</feature>
<dbReference type="EMBL" id="SRMA01026865">
    <property type="protein sequence ID" value="TRY66094.1"/>
    <property type="molecule type" value="Genomic_DNA"/>
</dbReference>
<keyword evidence="5" id="KW-0808">Transferase</keyword>
<dbReference type="AlphaFoldDB" id="A0A553NKY9"/>